<dbReference type="InterPro" id="IPR023494">
    <property type="entry name" value="Cyt_c_bgen_Ccs1/CcsB/ResB"/>
</dbReference>
<evidence type="ECO:0000256" key="2">
    <source>
        <dbReference type="ARBA" id="ARBA00022692"/>
    </source>
</evidence>
<keyword evidence="5 6" id="KW-0472">Membrane</keyword>
<evidence type="ECO:0000256" key="4">
    <source>
        <dbReference type="ARBA" id="ARBA00022989"/>
    </source>
</evidence>
<evidence type="ECO:0000256" key="5">
    <source>
        <dbReference type="ARBA" id="ARBA00023136"/>
    </source>
</evidence>
<evidence type="ECO:0000256" key="6">
    <source>
        <dbReference type="SAM" id="Phobius"/>
    </source>
</evidence>
<organism evidence="8">
    <name type="scientific">Moorella thermoacetica Y72</name>
    <dbReference type="NCBI Taxonomy" id="1325331"/>
    <lineage>
        <taxon>Bacteria</taxon>
        <taxon>Bacillati</taxon>
        <taxon>Bacillota</taxon>
        <taxon>Clostridia</taxon>
        <taxon>Neomoorellales</taxon>
        <taxon>Neomoorellaceae</taxon>
        <taxon>Neomoorella</taxon>
    </lineage>
</organism>
<feature type="domain" description="ResB-like" evidence="7">
    <location>
        <begin position="354"/>
        <end position="432"/>
    </location>
</feature>
<protein>
    <submittedName>
        <fullName evidence="8">ResB protein required for cytochrome c biosynthesis</fullName>
    </submittedName>
</protein>
<gene>
    <name evidence="8" type="ORF">MTY_0756</name>
</gene>
<evidence type="ECO:0000259" key="7">
    <source>
        <dbReference type="Pfam" id="PF05140"/>
    </source>
</evidence>
<keyword evidence="4 6" id="KW-1133">Transmembrane helix</keyword>
<feature type="transmembrane region" description="Helical" evidence="6">
    <location>
        <begin position="21"/>
        <end position="40"/>
    </location>
</feature>
<dbReference type="AlphaFoldDB" id="A0A0S6UAF8"/>
<dbReference type="Pfam" id="PF05140">
    <property type="entry name" value="ResB"/>
    <property type="match status" value="2"/>
</dbReference>
<reference evidence="8" key="1">
    <citation type="journal article" date="2014" name="Gene">
        <title>Genome-guided analysis of transformation efficiency and carbon dioxide assimilation by Moorella thermoacetica Y72.</title>
        <authorList>
            <person name="Tsukahara K."/>
            <person name="Kita A."/>
            <person name="Nakashimada Y."/>
            <person name="Hoshino T."/>
            <person name="Murakami K."/>
        </authorList>
    </citation>
    <scope>NUCLEOTIDE SEQUENCE [LARGE SCALE GENOMIC DNA]</scope>
    <source>
        <strain evidence="8">Y72</strain>
    </source>
</reference>
<dbReference type="InterPro" id="IPR007816">
    <property type="entry name" value="ResB-like_domain"/>
</dbReference>
<comment type="subcellular location">
    <subcellularLocation>
        <location evidence="1">Membrane</location>
        <topology evidence="1">Multi-pass membrane protein</topology>
    </subcellularLocation>
</comment>
<dbReference type="PANTHER" id="PTHR31566">
    <property type="entry name" value="CYTOCHROME C BIOGENESIS PROTEIN CCS1, CHLOROPLASTIC"/>
    <property type="match status" value="1"/>
</dbReference>
<keyword evidence="3" id="KW-0201">Cytochrome c-type biogenesis</keyword>
<sequence length="442" mass="48521">MPSANLSGIIRKVWQGLISMRLALVLLLVMAGVAVLGTIIPQGNPPAFYQYAYGPWRAGIIRFFQLDKVYRSWIFLGLTFLLTASLLACVVNRWNPLWRQVTTFHYRCREDDYTGAPAGASGFSTRSAGETVASLAAGCRRRHYRVFTSEEEGRFYLYADRGRFGVLGSLLTHLSVVLIVAGGLYSGLAGYRGYVNIPAGATVPIPRAGFAVRLDDFRIDYYSDGLTPRQYYSTLTVIEGGREVEGRVIAVNAPLTYKGVTLYQASYGWVIDGVLVNRGQTTRFALPDRQTISLAGDLRLKPIFYPDYTVDPAGHPGSKSPRPVNPRVGYILMQGTRVANYSVTRLGEPVSLGDGLEVTFTGYRQYTGLKIAHDPGIPVVYTGAALLLLGLFLVFYMRRRQIWALAIPADGGCHVSLAGAAPRSQARLETDIKELLAEATGR</sequence>
<feature type="transmembrane region" description="Helical" evidence="6">
    <location>
        <begin position="164"/>
        <end position="188"/>
    </location>
</feature>
<dbReference type="GO" id="GO:0016020">
    <property type="term" value="C:membrane"/>
    <property type="evidence" value="ECO:0007669"/>
    <property type="project" value="UniProtKB-SubCell"/>
</dbReference>
<dbReference type="PANTHER" id="PTHR31566:SF0">
    <property type="entry name" value="CYTOCHROME C BIOGENESIS PROTEIN CCS1, CHLOROPLASTIC"/>
    <property type="match status" value="1"/>
</dbReference>
<name>A0A0S6UAF8_NEOTH</name>
<dbReference type="Proteomes" id="UP000063718">
    <property type="component" value="Unassembled WGS sequence"/>
</dbReference>
<evidence type="ECO:0000256" key="3">
    <source>
        <dbReference type="ARBA" id="ARBA00022748"/>
    </source>
</evidence>
<feature type="transmembrane region" description="Helical" evidence="6">
    <location>
        <begin position="73"/>
        <end position="91"/>
    </location>
</feature>
<dbReference type="GO" id="GO:0017004">
    <property type="term" value="P:cytochrome complex assembly"/>
    <property type="evidence" value="ECO:0007669"/>
    <property type="project" value="UniProtKB-KW"/>
</dbReference>
<feature type="transmembrane region" description="Helical" evidence="6">
    <location>
        <begin position="379"/>
        <end position="397"/>
    </location>
</feature>
<proteinExistence type="predicted"/>
<evidence type="ECO:0000256" key="1">
    <source>
        <dbReference type="ARBA" id="ARBA00004141"/>
    </source>
</evidence>
<evidence type="ECO:0000313" key="8">
    <source>
        <dbReference type="EMBL" id="GAF25423.1"/>
    </source>
</evidence>
<feature type="domain" description="ResB-like" evidence="7">
    <location>
        <begin position="20"/>
        <end position="334"/>
    </location>
</feature>
<accession>A0A0S6UAF8</accession>
<keyword evidence="2 6" id="KW-0812">Transmembrane</keyword>
<dbReference type="EMBL" id="DF238840">
    <property type="protein sequence ID" value="GAF25423.1"/>
    <property type="molecule type" value="Genomic_DNA"/>
</dbReference>